<accession>A0ABU8TIA3</accession>
<dbReference type="Gene3D" id="3.30.830.10">
    <property type="entry name" value="Metalloenzyme, LuxS/M16 peptidase-like"/>
    <property type="match status" value="2"/>
</dbReference>
<evidence type="ECO:0000313" key="4">
    <source>
        <dbReference type="Proteomes" id="UP001385499"/>
    </source>
</evidence>
<dbReference type="InterPro" id="IPR007863">
    <property type="entry name" value="Peptidase_M16_C"/>
</dbReference>
<dbReference type="Proteomes" id="UP001385499">
    <property type="component" value="Unassembled WGS sequence"/>
</dbReference>
<dbReference type="InterPro" id="IPR011249">
    <property type="entry name" value="Metalloenz_LuxS/M16"/>
</dbReference>
<evidence type="ECO:0000259" key="1">
    <source>
        <dbReference type="Pfam" id="PF00675"/>
    </source>
</evidence>
<dbReference type="Pfam" id="PF05193">
    <property type="entry name" value="Peptidase_M16_C"/>
    <property type="match status" value="1"/>
</dbReference>
<dbReference type="SUPFAM" id="SSF63411">
    <property type="entry name" value="LuxS/MPP-like metallohydrolase"/>
    <property type="match status" value="2"/>
</dbReference>
<dbReference type="InterPro" id="IPR050361">
    <property type="entry name" value="MPP/UQCRC_Complex"/>
</dbReference>
<dbReference type="RefSeq" id="WP_340273170.1">
    <property type="nucleotide sequence ID" value="NZ_JBAKIA010000002.1"/>
</dbReference>
<comment type="caution">
    <text evidence="3">The sequence shown here is derived from an EMBL/GenBank/DDBJ whole genome shotgun (WGS) entry which is preliminary data.</text>
</comment>
<sequence length="443" mass="47738">MLHIAQKHLLRAATIGLSGLGALGFTPLAAHAVEIQRVVSPQGIEAWLVEDHTVPIIAVNFSFKGGAAQDPDGKEGVTRLLASTLDEGAGDLSSEDYQARLEDLAVSVSFDTGKDYFYGTMRTLAPTRDEAFDLLKLAINEPRFDTVAVDRMKTQLAVGIRRQDRDPSSIASRNLLKAMLGDHPYTHPTNGTEESLGALTSKDLADQKDRIMSRDTLKISVVGAIDAETLGPLLDKAFANLPETGDLKPIADIKPLAGQKVTASLDVPQANLLFGLPGLTRDDPDYQAAFVMNHILGGGSFTSWLYEEVREKRGLTYSTGTSLSPYDAGGLMLGSAATRADRADETLAVILEQFERMATDGPSQSELDSAKRFLIGSYPLRFDASGKIARQLIALQNAELGIDYFDRRNAEIEAVTLEDVKRVAKRLIAGKVPSVSIVGPSEG</sequence>
<feature type="domain" description="Peptidase M16 C-terminal" evidence="2">
    <location>
        <begin position="199"/>
        <end position="372"/>
    </location>
</feature>
<reference evidence="3 4" key="1">
    <citation type="submission" date="2024-02" db="EMBL/GenBank/DDBJ databases">
        <title>Roseibium algae sp. nov., isolated from marine alga (Grateloupia sp.), showing potential in myo-inositol conversion.</title>
        <authorList>
            <person name="Wang Y."/>
        </authorList>
    </citation>
    <scope>NUCLEOTIDE SEQUENCE [LARGE SCALE GENOMIC DNA]</scope>
    <source>
        <strain evidence="3 4">H3510</strain>
    </source>
</reference>
<evidence type="ECO:0000313" key="3">
    <source>
        <dbReference type="EMBL" id="MEJ8473563.1"/>
    </source>
</evidence>
<gene>
    <name evidence="3" type="ORF">V6575_05645</name>
</gene>
<keyword evidence="4" id="KW-1185">Reference proteome</keyword>
<protein>
    <submittedName>
        <fullName evidence="3">Pitrilysin family protein</fullName>
    </submittedName>
</protein>
<evidence type="ECO:0000259" key="2">
    <source>
        <dbReference type="Pfam" id="PF05193"/>
    </source>
</evidence>
<name>A0ABU8TIA3_9HYPH</name>
<dbReference type="PANTHER" id="PTHR11851">
    <property type="entry name" value="METALLOPROTEASE"/>
    <property type="match status" value="1"/>
</dbReference>
<organism evidence="3 4">
    <name type="scientific">Roseibium algae</name>
    <dbReference type="NCBI Taxonomy" id="3123038"/>
    <lineage>
        <taxon>Bacteria</taxon>
        <taxon>Pseudomonadati</taxon>
        <taxon>Pseudomonadota</taxon>
        <taxon>Alphaproteobacteria</taxon>
        <taxon>Hyphomicrobiales</taxon>
        <taxon>Stappiaceae</taxon>
        <taxon>Roseibium</taxon>
    </lineage>
</organism>
<proteinExistence type="predicted"/>
<dbReference type="Pfam" id="PF00675">
    <property type="entry name" value="Peptidase_M16"/>
    <property type="match status" value="1"/>
</dbReference>
<feature type="domain" description="Peptidase M16 N-terminal" evidence="1">
    <location>
        <begin position="49"/>
        <end position="192"/>
    </location>
</feature>
<dbReference type="PANTHER" id="PTHR11851:SF224">
    <property type="entry name" value="PROCESSING PROTEASE"/>
    <property type="match status" value="1"/>
</dbReference>
<dbReference type="InterPro" id="IPR011765">
    <property type="entry name" value="Pept_M16_N"/>
</dbReference>
<dbReference type="EMBL" id="JBAKIA010000002">
    <property type="protein sequence ID" value="MEJ8473563.1"/>
    <property type="molecule type" value="Genomic_DNA"/>
</dbReference>